<evidence type="ECO:0000313" key="1">
    <source>
        <dbReference type="EMBL" id="KAH3769987.1"/>
    </source>
</evidence>
<gene>
    <name evidence="1" type="ORF">DPMN_171266</name>
</gene>
<dbReference type="EMBL" id="JAIWYP010000009">
    <property type="protein sequence ID" value="KAH3769987.1"/>
    <property type="molecule type" value="Genomic_DNA"/>
</dbReference>
<sequence>MPTPLKCCLPTTGFCMSDPIAVLLTDHWFQHYRPHSTAANRPMVSGMSASIEVLLTDHWFQACPTRLQCCLPTSDLSDPIAMLLTDH</sequence>
<keyword evidence="2" id="KW-1185">Reference proteome</keyword>
<reference evidence="1" key="1">
    <citation type="journal article" date="2019" name="bioRxiv">
        <title>The Genome of the Zebra Mussel, Dreissena polymorpha: A Resource for Invasive Species Research.</title>
        <authorList>
            <person name="McCartney M.A."/>
            <person name="Auch B."/>
            <person name="Kono T."/>
            <person name="Mallez S."/>
            <person name="Zhang Y."/>
            <person name="Obille A."/>
            <person name="Becker A."/>
            <person name="Abrahante J.E."/>
            <person name="Garbe J."/>
            <person name="Badalamenti J.P."/>
            <person name="Herman A."/>
            <person name="Mangelson H."/>
            <person name="Liachko I."/>
            <person name="Sullivan S."/>
            <person name="Sone E.D."/>
            <person name="Koren S."/>
            <person name="Silverstein K.A.T."/>
            <person name="Beckman K.B."/>
            <person name="Gohl D.M."/>
        </authorList>
    </citation>
    <scope>NUCLEOTIDE SEQUENCE</scope>
    <source>
        <strain evidence="1">Duluth1</strain>
        <tissue evidence="1">Whole animal</tissue>
    </source>
</reference>
<name>A0A9D4IF04_DREPO</name>
<protein>
    <submittedName>
        <fullName evidence="1">Uncharacterized protein</fullName>
    </submittedName>
</protein>
<accession>A0A9D4IF04</accession>
<evidence type="ECO:0000313" key="2">
    <source>
        <dbReference type="Proteomes" id="UP000828390"/>
    </source>
</evidence>
<comment type="caution">
    <text evidence="1">The sequence shown here is derived from an EMBL/GenBank/DDBJ whole genome shotgun (WGS) entry which is preliminary data.</text>
</comment>
<proteinExistence type="predicted"/>
<dbReference type="Proteomes" id="UP000828390">
    <property type="component" value="Unassembled WGS sequence"/>
</dbReference>
<organism evidence="1 2">
    <name type="scientific">Dreissena polymorpha</name>
    <name type="common">Zebra mussel</name>
    <name type="synonym">Mytilus polymorpha</name>
    <dbReference type="NCBI Taxonomy" id="45954"/>
    <lineage>
        <taxon>Eukaryota</taxon>
        <taxon>Metazoa</taxon>
        <taxon>Spiralia</taxon>
        <taxon>Lophotrochozoa</taxon>
        <taxon>Mollusca</taxon>
        <taxon>Bivalvia</taxon>
        <taxon>Autobranchia</taxon>
        <taxon>Heteroconchia</taxon>
        <taxon>Euheterodonta</taxon>
        <taxon>Imparidentia</taxon>
        <taxon>Neoheterodontei</taxon>
        <taxon>Myida</taxon>
        <taxon>Dreissenoidea</taxon>
        <taxon>Dreissenidae</taxon>
        <taxon>Dreissena</taxon>
    </lineage>
</organism>
<dbReference type="AlphaFoldDB" id="A0A9D4IF04"/>
<reference evidence="1" key="2">
    <citation type="submission" date="2020-11" db="EMBL/GenBank/DDBJ databases">
        <authorList>
            <person name="McCartney M.A."/>
            <person name="Auch B."/>
            <person name="Kono T."/>
            <person name="Mallez S."/>
            <person name="Becker A."/>
            <person name="Gohl D.M."/>
            <person name="Silverstein K.A.T."/>
            <person name="Koren S."/>
            <person name="Bechman K.B."/>
            <person name="Herman A."/>
            <person name="Abrahante J.E."/>
            <person name="Garbe J."/>
        </authorList>
    </citation>
    <scope>NUCLEOTIDE SEQUENCE</scope>
    <source>
        <strain evidence="1">Duluth1</strain>
        <tissue evidence="1">Whole animal</tissue>
    </source>
</reference>